<feature type="compositionally biased region" description="Basic and acidic residues" evidence="2">
    <location>
        <begin position="602"/>
        <end position="621"/>
    </location>
</feature>
<sequence length="634" mass="72683">MLRKRSYNIKLLIRKVLTVVAGVAAFYSCASIGRPDGGPRDETPPRFMKSSPVAGALNSTRKKISLEFDEYIKLEKANEKVVISPPQAQQPEIKPSGKKININLLDSLKPNTTYTIDFSDAIVDNNEGNPLGNFAFTFSTGDVIDTLEVSGTLLEASNLEPVKGMLVGLHSNLSDTAFTKLPFDRVARTDSRGHFVIRGIAPGEYRIFGLMDADQNFSFSQKSEALAFNDSLVIPRWEERMRQDTTWVDSLTIDTIVERKYTYYLPDNIVLRSFTENLFSQYLIKSERLTPEKFTLYFAAKADTLPVLKGLNFEEEDAFVIEKSLKNDTIHYWVKDSLIYKQDTLSFSLSYLYTDTLNQLVPRTDTLKLVAKNVKKNTDEPKKKKRKKDEEDEPEPTKFLPVSSRASSSMDVYDYISLTFEEPIAWFDTAAIHLKQKVDTLWEEVSFDFTQDSLNLRKYNLYYDWEPATEYEFSVDSTAFHGIYGLFTDKIKQNIKVRSLEEYGAIYFNVTGCDSIAFVELLDGQDKVVRKVPVVDGKADFYFLNPGKYCARLVNDTNGNGVWDTGEYETKRQPEMVYYYPQILEPRANWEVEQTWDVKATPLDKQKPDELKKQKPDEDKKKRGQNNNQSGRQR</sequence>
<dbReference type="AlphaFoldDB" id="A0A7J4XMC6"/>
<feature type="compositionally biased region" description="Polar residues" evidence="2">
    <location>
        <begin position="625"/>
        <end position="634"/>
    </location>
</feature>
<evidence type="ECO:0000256" key="3">
    <source>
        <dbReference type="SAM" id="SignalP"/>
    </source>
</evidence>
<dbReference type="Proteomes" id="UP000422221">
    <property type="component" value="Unassembled WGS sequence"/>
</dbReference>
<gene>
    <name evidence="5" type="ORF">F3F73_04220</name>
</gene>
<comment type="caution">
    <text evidence="5">The sequence shown here is derived from an EMBL/GenBank/DDBJ whole genome shotgun (WGS) entry which is preliminary data.</text>
</comment>
<proteinExistence type="predicted"/>
<dbReference type="Pfam" id="PF13205">
    <property type="entry name" value="Big_5"/>
    <property type="match status" value="1"/>
</dbReference>
<evidence type="ECO:0000313" key="5">
    <source>
        <dbReference type="EMBL" id="KAA3768513.1"/>
    </source>
</evidence>
<organism evidence="5 6">
    <name type="scientific">Bacteroides salyersiae</name>
    <dbReference type="NCBI Taxonomy" id="291644"/>
    <lineage>
        <taxon>Bacteria</taxon>
        <taxon>Pseudomonadati</taxon>
        <taxon>Bacteroidota</taxon>
        <taxon>Bacteroidia</taxon>
        <taxon>Bacteroidales</taxon>
        <taxon>Bacteroidaceae</taxon>
        <taxon>Bacteroides</taxon>
    </lineage>
</organism>
<evidence type="ECO:0000313" key="6">
    <source>
        <dbReference type="Proteomes" id="UP000422221"/>
    </source>
</evidence>
<feature type="domain" description="SbsA Ig-like" evidence="4">
    <location>
        <begin position="41"/>
        <end position="140"/>
    </location>
</feature>
<feature type="region of interest" description="Disordered" evidence="2">
    <location>
        <begin position="599"/>
        <end position="634"/>
    </location>
</feature>
<dbReference type="PROSITE" id="PS51257">
    <property type="entry name" value="PROKAR_LIPOPROTEIN"/>
    <property type="match status" value="1"/>
</dbReference>
<evidence type="ECO:0000259" key="4">
    <source>
        <dbReference type="Pfam" id="PF13205"/>
    </source>
</evidence>
<dbReference type="EMBL" id="VWMK01000003">
    <property type="protein sequence ID" value="KAA3768513.1"/>
    <property type="molecule type" value="Genomic_DNA"/>
</dbReference>
<dbReference type="InterPro" id="IPR032812">
    <property type="entry name" value="SbsA_Ig"/>
</dbReference>
<dbReference type="RefSeq" id="WP_005927569.1">
    <property type="nucleotide sequence ID" value="NZ_CABKSE010000001.1"/>
</dbReference>
<feature type="region of interest" description="Disordered" evidence="2">
    <location>
        <begin position="378"/>
        <end position="402"/>
    </location>
</feature>
<accession>A0A7J4XMC6</accession>
<feature type="chain" id="PRO_5029472223" description="SbsA Ig-like domain-containing protein" evidence="3">
    <location>
        <begin position="31"/>
        <end position="634"/>
    </location>
</feature>
<protein>
    <recommendedName>
        <fullName evidence="4">SbsA Ig-like domain-containing protein</fullName>
    </recommendedName>
</protein>
<name>A0A7J4XMC6_9BACE</name>
<evidence type="ECO:0000256" key="1">
    <source>
        <dbReference type="ARBA" id="ARBA00022729"/>
    </source>
</evidence>
<reference evidence="5 6" key="1">
    <citation type="journal article" date="2019" name="Nat. Med.">
        <title>A library of human gut bacterial isolates paired with longitudinal multiomics data enables mechanistic microbiome research.</title>
        <authorList>
            <person name="Poyet M."/>
            <person name="Groussin M."/>
            <person name="Gibbons S.M."/>
            <person name="Avila-Pacheco J."/>
            <person name="Jiang X."/>
            <person name="Kearney S.M."/>
            <person name="Perrotta A.R."/>
            <person name="Berdy B."/>
            <person name="Zhao S."/>
            <person name="Lieberman T.D."/>
            <person name="Swanson P.K."/>
            <person name="Smith M."/>
            <person name="Roesemann S."/>
            <person name="Alexander J.E."/>
            <person name="Rich S.A."/>
            <person name="Livny J."/>
            <person name="Vlamakis H."/>
            <person name="Clish C."/>
            <person name="Bullock K."/>
            <person name="Deik A."/>
            <person name="Scott J."/>
            <person name="Pierce K.A."/>
            <person name="Xavier R.J."/>
            <person name="Alm E.J."/>
        </authorList>
    </citation>
    <scope>NUCLEOTIDE SEQUENCE [LARGE SCALE GENOMIC DNA]</scope>
    <source>
        <strain evidence="5 6">BIOML-A10</strain>
    </source>
</reference>
<evidence type="ECO:0000256" key="2">
    <source>
        <dbReference type="SAM" id="MobiDB-lite"/>
    </source>
</evidence>
<feature type="signal peptide" evidence="3">
    <location>
        <begin position="1"/>
        <end position="30"/>
    </location>
</feature>
<keyword evidence="1 3" id="KW-0732">Signal</keyword>